<dbReference type="OrthoDB" id="10612533at2759"/>
<name>A0A8K1LQ46_9PASS</name>
<dbReference type="Proteomes" id="UP000796761">
    <property type="component" value="Unassembled WGS sequence"/>
</dbReference>
<protein>
    <submittedName>
        <fullName evidence="1">Uncharacterized protein</fullName>
    </submittedName>
</protein>
<gene>
    <name evidence="1" type="ORF">HGM15179_005413</name>
</gene>
<organism evidence="1 2">
    <name type="scientific">Zosterops borbonicus</name>
    <dbReference type="NCBI Taxonomy" id="364589"/>
    <lineage>
        <taxon>Eukaryota</taxon>
        <taxon>Metazoa</taxon>
        <taxon>Chordata</taxon>
        <taxon>Craniata</taxon>
        <taxon>Vertebrata</taxon>
        <taxon>Euteleostomi</taxon>
        <taxon>Archelosauria</taxon>
        <taxon>Archosauria</taxon>
        <taxon>Dinosauria</taxon>
        <taxon>Saurischia</taxon>
        <taxon>Theropoda</taxon>
        <taxon>Coelurosauria</taxon>
        <taxon>Aves</taxon>
        <taxon>Neognathae</taxon>
        <taxon>Neoaves</taxon>
        <taxon>Telluraves</taxon>
        <taxon>Australaves</taxon>
        <taxon>Passeriformes</taxon>
        <taxon>Sylvioidea</taxon>
        <taxon>Zosteropidae</taxon>
        <taxon>Zosterops</taxon>
    </lineage>
</organism>
<keyword evidence="2" id="KW-1185">Reference proteome</keyword>
<proteinExistence type="predicted"/>
<accession>A0A8K1LQ46</accession>
<comment type="caution">
    <text evidence="1">The sequence shown here is derived from an EMBL/GenBank/DDBJ whole genome shotgun (WGS) entry which is preliminary data.</text>
</comment>
<evidence type="ECO:0000313" key="2">
    <source>
        <dbReference type="Proteomes" id="UP000796761"/>
    </source>
</evidence>
<evidence type="ECO:0000313" key="1">
    <source>
        <dbReference type="EMBL" id="TRZ21693.1"/>
    </source>
</evidence>
<sequence>MVLSCQLGLEQEKNLRLQDLGVMEIVLRQESATLPCEGIFRSAFIWLLYLDASRIQVIPVSGLQVTHCTWLSVLVTATIPPSLKLMDPDSKGQETEFPLVPIAQKVAQGK</sequence>
<dbReference type="AlphaFoldDB" id="A0A8K1LQ46"/>
<reference evidence="1" key="1">
    <citation type="submission" date="2019-04" db="EMBL/GenBank/DDBJ databases">
        <title>Genome assembly of Zosterops borbonicus 15179.</title>
        <authorList>
            <person name="Leroy T."/>
            <person name="Anselmetti Y."/>
            <person name="Tilak M.-K."/>
            <person name="Nabholz B."/>
        </authorList>
    </citation>
    <scope>NUCLEOTIDE SEQUENCE</scope>
    <source>
        <strain evidence="1">HGM_15179</strain>
        <tissue evidence="1">Muscle</tissue>
    </source>
</reference>
<dbReference type="EMBL" id="SWJQ01000116">
    <property type="protein sequence ID" value="TRZ21693.1"/>
    <property type="molecule type" value="Genomic_DNA"/>
</dbReference>